<keyword evidence="2" id="KW-1185">Reference proteome</keyword>
<gene>
    <name evidence="1" type="ORF">IQ217_08365</name>
</gene>
<sequence length="268" mass="31408">MVKTVESLSGTLEKYDTTINVIGGIKDYSAIFKVINSYFDGGDSVNQLIYQRNEFNLRTDKSRQRIEKAIVKAFLNFKNPDHQQFVKGLLAEHIPWADKQMVLFWHFSLNNRLFREISIQVFAKIYHSGRVSINKNDIIAYLKDFIATEETNQISWSESTINTLATKYLNLMTKLRFLKPKRNKIFEEIKPSSQSLVVFLYFAKLFDPDDHDIFKNQFLPLLLIHHQGVVERLKKLAMRGFFNMDFNGVSLNIDLTYPYQEISNVLYR</sequence>
<dbReference type="InterPro" id="IPR014948">
    <property type="entry name" value="BrxA"/>
</dbReference>
<organism evidence="1 2">
    <name type="scientific">Synechocystis salina LEGE 00031</name>
    <dbReference type="NCBI Taxonomy" id="1828736"/>
    <lineage>
        <taxon>Bacteria</taxon>
        <taxon>Bacillati</taxon>
        <taxon>Cyanobacteriota</taxon>
        <taxon>Cyanophyceae</taxon>
        <taxon>Synechococcales</taxon>
        <taxon>Merismopediaceae</taxon>
        <taxon>Synechocystis</taxon>
    </lineage>
</organism>
<evidence type="ECO:0000313" key="1">
    <source>
        <dbReference type="EMBL" id="MBE9253856.1"/>
    </source>
</evidence>
<dbReference type="EMBL" id="JADEVV010000019">
    <property type="protein sequence ID" value="MBE9253856.1"/>
    <property type="molecule type" value="Genomic_DNA"/>
</dbReference>
<dbReference type="Proteomes" id="UP000658720">
    <property type="component" value="Unassembled WGS sequence"/>
</dbReference>
<dbReference type="RefSeq" id="WP_194019594.1">
    <property type="nucleotide sequence ID" value="NZ_JADEVV010000019.1"/>
</dbReference>
<dbReference type="InterPro" id="IPR023137">
    <property type="entry name" value="BrxA_sf"/>
</dbReference>
<dbReference type="Pfam" id="PF08849">
    <property type="entry name" value="BrxA"/>
    <property type="match status" value="1"/>
</dbReference>
<name>A0ABR9VS40_9SYNC</name>
<comment type="caution">
    <text evidence="1">The sequence shown here is derived from an EMBL/GenBank/DDBJ whole genome shotgun (WGS) entry which is preliminary data.</text>
</comment>
<dbReference type="Gene3D" id="1.10.3540.10">
    <property type="entry name" value="uncharacterized protein from magnetospirillum magneticum domain"/>
    <property type="match status" value="1"/>
</dbReference>
<accession>A0ABR9VS40</accession>
<protein>
    <submittedName>
        <fullName evidence="1">DUF1819 family protein</fullName>
    </submittedName>
</protein>
<evidence type="ECO:0000313" key="2">
    <source>
        <dbReference type="Proteomes" id="UP000658720"/>
    </source>
</evidence>
<proteinExistence type="predicted"/>
<reference evidence="1 2" key="1">
    <citation type="submission" date="2020-10" db="EMBL/GenBank/DDBJ databases">
        <authorList>
            <person name="Castelo-Branco R."/>
            <person name="Eusebio N."/>
            <person name="Adriana R."/>
            <person name="Vieira A."/>
            <person name="Brugerolle De Fraissinette N."/>
            <person name="Rezende De Castro R."/>
            <person name="Schneider M.P."/>
            <person name="Vasconcelos V."/>
            <person name="Leao P.N."/>
        </authorList>
    </citation>
    <scope>NUCLEOTIDE SEQUENCE [LARGE SCALE GENOMIC DNA]</scope>
    <source>
        <strain evidence="1 2">LEGE 00031</strain>
    </source>
</reference>